<dbReference type="EMBL" id="AZIM01005778">
    <property type="protein sequence ID" value="ETE59195.1"/>
    <property type="molecule type" value="Genomic_DNA"/>
</dbReference>
<reference evidence="1 2" key="1">
    <citation type="journal article" date="2013" name="Proc. Natl. Acad. Sci. U.S.A.">
        <title>The king cobra genome reveals dynamic gene evolution and adaptation in the snake venom system.</title>
        <authorList>
            <person name="Vonk F.J."/>
            <person name="Casewell N.R."/>
            <person name="Henkel C.V."/>
            <person name="Heimberg A.M."/>
            <person name="Jansen H.J."/>
            <person name="McCleary R.J."/>
            <person name="Kerkkamp H.M."/>
            <person name="Vos R.A."/>
            <person name="Guerreiro I."/>
            <person name="Calvete J.J."/>
            <person name="Wuster W."/>
            <person name="Woods A.E."/>
            <person name="Logan J.M."/>
            <person name="Harrison R.A."/>
            <person name="Castoe T.A."/>
            <person name="de Koning A.P."/>
            <person name="Pollock D.D."/>
            <person name="Yandell M."/>
            <person name="Calderon D."/>
            <person name="Renjifo C."/>
            <person name="Currier R.B."/>
            <person name="Salgado D."/>
            <person name="Pla D."/>
            <person name="Sanz L."/>
            <person name="Hyder A.S."/>
            <person name="Ribeiro J.M."/>
            <person name="Arntzen J.W."/>
            <person name="van den Thillart G.E."/>
            <person name="Boetzer M."/>
            <person name="Pirovano W."/>
            <person name="Dirks R.P."/>
            <person name="Spaink H.P."/>
            <person name="Duboule D."/>
            <person name="McGlinn E."/>
            <person name="Kini R.M."/>
            <person name="Richardson M.K."/>
        </authorList>
    </citation>
    <scope>NUCLEOTIDE SEQUENCE</scope>
    <source>
        <tissue evidence="1">Blood</tissue>
    </source>
</reference>
<dbReference type="AlphaFoldDB" id="V8NAS9"/>
<dbReference type="Proteomes" id="UP000018936">
    <property type="component" value="Unassembled WGS sequence"/>
</dbReference>
<accession>V8NAS9</accession>
<feature type="non-terminal residue" evidence="1">
    <location>
        <position position="1"/>
    </location>
</feature>
<keyword evidence="2" id="KW-1185">Reference proteome</keyword>
<gene>
    <name evidence="1" type="ORF">L345_15076</name>
</gene>
<feature type="non-terminal residue" evidence="1">
    <location>
        <position position="104"/>
    </location>
</feature>
<evidence type="ECO:0000313" key="1">
    <source>
        <dbReference type="EMBL" id="ETE59195.1"/>
    </source>
</evidence>
<protein>
    <submittedName>
        <fullName evidence="1">Uncharacterized protein</fullName>
    </submittedName>
</protein>
<comment type="caution">
    <text evidence="1">The sequence shown here is derived from an EMBL/GenBank/DDBJ whole genome shotgun (WGS) entry which is preliminary data.</text>
</comment>
<proteinExistence type="predicted"/>
<organism evidence="1 2">
    <name type="scientific">Ophiophagus hannah</name>
    <name type="common">King cobra</name>
    <name type="synonym">Naja hannah</name>
    <dbReference type="NCBI Taxonomy" id="8665"/>
    <lineage>
        <taxon>Eukaryota</taxon>
        <taxon>Metazoa</taxon>
        <taxon>Chordata</taxon>
        <taxon>Craniata</taxon>
        <taxon>Vertebrata</taxon>
        <taxon>Euteleostomi</taxon>
        <taxon>Lepidosauria</taxon>
        <taxon>Squamata</taxon>
        <taxon>Bifurcata</taxon>
        <taxon>Unidentata</taxon>
        <taxon>Episquamata</taxon>
        <taxon>Toxicofera</taxon>
        <taxon>Serpentes</taxon>
        <taxon>Colubroidea</taxon>
        <taxon>Elapidae</taxon>
        <taxon>Elapinae</taxon>
        <taxon>Ophiophagus</taxon>
    </lineage>
</organism>
<sequence length="104" mass="10895">YFTPLPHSSALLLLKVTAGGLPSPSSALPLLSGLHLHYTGSAQIGHLGTSLLGHWATSQLGHLSVGPPGHLSAGPPLSWATSKMQTDAFEKQENGTYITQFILL</sequence>
<evidence type="ECO:0000313" key="2">
    <source>
        <dbReference type="Proteomes" id="UP000018936"/>
    </source>
</evidence>
<name>V8NAS9_OPHHA</name>